<dbReference type="KEGG" id="ffl:HYN86_01660"/>
<dbReference type="PANTHER" id="PTHR22916">
    <property type="entry name" value="GLYCOSYLTRANSFERASE"/>
    <property type="match status" value="1"/>
</dbReference>
<proteinExistence type="predicted"/>
<accession>A0A344LN85</accession>
<dbReference type="Gene3D" id="3.90.550.10">
    <property type="entry name" value="Spore Coat Polysaccharide Biosynthesis Protein SpsA, Chain A"/>
    <property type="match status" value="1"/>
</dbReference>
<dbReference type="SUPFAM" id="SSF53448">
    <property type="entry name" value="Nucleotide-diphospho-sugar transferases"/>
    <property type="match status" value="1"/>
</dbReference>
<dbReference type="RefSeq" id="WP_113676502.1">
    <property type="nucleotide sequence ID" value="NZ_CP030261.1"/>
</dbReference>
<evidence type="ECO:0000313" key="2">
    <source>
        <dbReference type="EMBL" id="AXB55377.1"/>
    </source>
</evidence>
<dbReference type="CDD" id="cd06433">
    <property type="entry name" value="GT_2_WfgS_like"/>
    <property type="match status" value="1"/>
</dbReference>
<sequence>MKIPKITIITASYNSEKTIKETIESVLKQTYLNIEYLIIDGGSSDNTISIVKKYEKVFEGRLKFLSEKDQGIYDAWNKGLEMASGDWISFLGSDDEYLPNAILNYVNYINERKGDNLEFVSSKVELINSDKKTLRIIGQPWNWNKFKIYMNTSHVGTLHSVKLFTKYGKFNTEFKIVGDYELLLRANKNLRTGYIDNVTAKMTVGGVSNQSRIVFQETFKAKVRNGSRTIIEAKWDMYMAELKYYTRRVLGLV</sequence>
<evidence type="ECO:0000313" key="3">
    <source>
        <dbReference type="Proteomes" id="UP000251561"/>
    </source>
</evidence>
<keyword evidence="2" id="KW-0808">Transferase</keyword>
<dbReference type="EMBL" id="CP030261">
    <property type="protein sequence ID" value="AXB55377.1"/>
    <property type="molecule type" value="Genomic_DNA"/>
</dbReference>
<dbReference type="AlphaFoldDB" id="A0A344LN85"/>
<gene>
    <name evidence="2" type="ORF">HYN86_01660</name>
</gene>
<organism evidence="2 3">
    <name type="scientific">Flavobacterium fluviale</name>
    <dbReference type="NCBI Taxonomy" id="2249356"/>
    <lineage>
        <taxon>Bacteria</taxon>
        <taxon>Pseudomonadati</taxon>
        <taxon>Bacteroidota</taxon>
        <taxon>Flavobacteriia</taxon>
        <taxon>Flavobacteriales</taxon>
        <taxon>Flavobacteriaceae</taxon>
        <taxon>Flavobacterium</taxon>
    </lineage>
</organism>
<dbReference type="Pfam" id="PF00535">
    <property type="entry name" value="Glycos_transf_2"/>
    <property type="match status" value="1"/>
</dbReference>
<dbReference type="GO" id="GO:0016758">
    <property type="term" value="F:hexosyltransferase activity"/>
    <property type="evidence" value="ECO:0007669"/>
    <property type="project" value="UniProtKB-ARBA"/>
</dbReference>
<reference evidence="2 3" key="1">
    <citation type="submission" date="2018-06" db="EMBL/GenBank/DDBJ databases">
        <title>Genome sequencing of Flavobacterium.</title>
        <authorList>
            <person name="Baek M.-G."/>
            <person name="Yi H."/>
        </authorList>
    </citation>
    <scope>NUCLEOTIDE SEQUENCE [LARGE SCALE GENOMIC DNA]</scope>
    <source>
        <strain evidence="2 3">HYN0086</strain>
    </source>
</reference>
<evidence type="ECO:0000259" key="1">
    <source>
        <dbReference type="Pfam" id="PF00535"/>
    </source>
</evidence>
<dbReference type="Proteomes" id="UP000251561">
    <property type="component" value="Chromosome"/>
</dbReference>
<protein>
    <submittedName>
        <fullName evidence="2">Glycosyltransferase</fullName>
    </submittedName>
</protein>
<dbReference type="OrthoDB" id="9788101at2"/>
<keyword evidence="3" id="KW-1185">Reference proteome</keyword>
<dbReference type="InterPro" id="IPR029044">
    <property type="entry name" value="Nucleotide-diphossugar_trans"/>
</dbReference>
<name>A0A344LN85_9FLAO</name>
<dbReference type="PANTHER" id="PTHR22916:SF3">
    <property type="entry name" value="UDP-GLCNAC:BETAGAL BETA-1,3-N-ACETYLGLUCOSAMINYLTRANSFERASE-LIKE PROTEIN 1"/>
    <property type="match status" value="1"/>
</dbReference>
<dbReference type="InterPro" id="IPR001173">
    <property type="entry name" value="Glyco_trans_2-like"/>
</dbReference>
<feature type="domain" description="Glycosyltransferase 2-like" evidence="1">
    <location>
        <begin position="7"/>
        <end position="113"/>
    </location>
</feature>